<evidence type="ECO:0000313" key="2">
    <source>
        <dbReference type="Proteomes" id="UP001057402"/>
    </source>
</evidence>
<dbReference type="Proteomes" id="UP001057402">
    <property type="component" value="Chromosome 10"/>
</dbReference>
<name>A0ACB9MAX6_9MYRT</name>
<proteinExistence type="predicted"/>
<protein>
    <submittedName>
        <fullName evidence="1">Uncharacterized protein</fullName>
    </submittedName>
</protein>
<comment type="caution">
    <text evidence="1">The sequence shown here is derived from an EMBL/GenBank/DDBJ whole genome shotgun (WGS) entry which is preliminary data.</text>
</comment>
<evidence type="ECO:0000313" key="1">
    <source>
        <dbReference type="EMBL" id="KAI4320554.1"/>
    </source>
</evidence>
<organism evidence="1 2">
    <name type="scientific">Melastoma candidum</name>
    <dbReference type="NCBI Taxonomy" id="119954"/>
    <lineage>
        <taxon>Eukaryota</taxon>
        <taxon>Viridiplantae</taxon>
        <taxon>Streptophyta</taxon>
        <taxon>Embryophyta</taxon>
        <taxon>Tracheophyta</taxon>
        <taxon>Spermatophyta</taxon>
        <taxon>Magnoliopsida</taxon>
        <taxon>eudicotyledons</taxon>
        <taxon>Gunneridae</taxon>
        <taxon>Pentapetalae</taxon>
        <taxon>rosids</taxon>
        <taxon>malvids</taxon>
        <taxon>Myrtales</taxon>
        <taxon>Melastomataceae</taxon>
        <taxon>Melastomatoideae</taxon>
        <taxon>Melastomateae</taxon>
        <taxon>Melastoma</taxon>
    </lineage>
</organism>
<dbReference type="EMBL" id="CM042889">
    <property type="protein sequence ID" value="KAI4320554.1"/>
    <property type="molecule type" value="Genomic_DNA"/>
</dbReference>
<reference evidence="2" key="1">
    <citation type="journal article" date="2023" name="Front. Plant Sci.">
        <title>Chromosomal-level genome assembly of Melastoma candidum provides insights into trichome evolution.</title>
        <authorList>
            <person name="Zhong Y."/>
            <person name="Wu W."/>
            <person name="Sun C."/>
            <person name="Zou P."/>
            <person name="Liu Y."/>
            <person name="Dai S."/>
            <person name="Zhou R."/>
        </authorList>
    </citation>
    <scope>NUCLEOTIDE SEQUENCE [LARGE SCALE GENOMIC DNA]</scope>
</reference>
<gene>
    <name evidence="1" type="ORF">MLD38_034023</name>
</gene>
<accession>A0ACB9MAX6</accession>
<sequence>MGEGGRGGLRTDSELCRRIVTSFLHFLSSVEAAPGVDLEGLDVARECLSHVFRLPVLDPSSSSAPDSLVQLFQSIDAGPPDVPEANTGNAFPVTGDDPPATSASQGSVQSGKVNSADASKDDLFGHFFAALENANFFIGTPDGNDEALQLDKATQLFHNALAEMESSGCQDYSTKSLAETLKAQGNKALQAKLYVDAIEFYSIAIALDGNNAVYYCNRAAAYIHNSQFSVAINDCFKAIEIDPNYWKAYSRLGNAYYGMGRFADAIEKGYKKALLLDPNNESIKENIWAAESKLKEELHRRDHNQHNAGTQHDSNAFSGQSTSRPGSGGDAAPPLGSFPFDPSSFPANFANVFMNAPPVEQNNNSANPTARFPFDPRVLPVNLANMFTTMAPNASSHGEEQGQSAPGRESNNFGFDGPGIRIGDNINLSMGGNMPEEISGALRNVMQMFAGSASHGSPEPTSGGTTQ</sequence>
<keyword evidence="2" id="KW-1185">Reference proteome</keyword>